<evidence type="ECO:0000256" key="2">
    <source>
        <dbReference type="ARBA" id="ARBA00011073"/>
    </source>
</evidence>
<keyword evidence="5" id="KW-0378">Hydrolase</keyword>
<evidence type="ECO:0000256" key="4">
    <source>
        <dbReference type="ARBA" id="ARBA00022729"/>
    </source>
</evidence>
<evidence type="ECO:0000256" key="7">
    <source>
        <dbReference type="PROSITE-ProRule" id="PRU01240"/>
    </source>
</evidence>
<dbReference type="OrthoDB" id="206201at2759"/>
<sequence>MASFSSRGPNILEGSILKPDITAPGVRVIAAFTLATGPTGEDYDKRRTAFNTESGTSMSCPHVSGIVGLLKSLHPDWTPAAIRSAIMTTGKEQTRAADPGLVYDLTVNDFLNYLCSHGYTAKDLKLFTDKPYNCPESFSLTDFNYPSISVVNLNDTITVTRRVKNVGSPGKYYIHVREPTGVLVSVEPCNLEFKKLGEEKTFKVTFKLAPKWKLSSDVFGILTWSDGKHFVRSPLVVRPC</sequence>
<reference evidence="10" key="2">
    <citation type="journal article" date="2023" name="Int. J. Mol. Sci.">
        <title>De Novo Assembly and Annotation of 11 Diverse Shrub Willow (Salix) Genomes Reveals Novel Gene Organization in Sex-Linked Regions.</title>
        <authorList>
            <person name="Hyden B."/>
            <person name="Feng K."/>
            <person name="Yates T.B."/>
            <person name="Jawdy S."/>
            <person name="Cereghino C."/>
            <person name="Smart L.B."/>
            <person name="Muchero W."/>
        </authorList>
    </citation>
    <scope>NUCLEOTIDE SEQUENCE</scope>
    <source>
        <tissue evidence="10">Shoot tip</tissue>
    </source>
</reference>
<evidence type="ECO:0000259" key="8">
    <source>
        <dbReference type="Pfam" id="PF00082"/>
    </source>
</evidence>
<evidence type="ECO:0000256" key="3">
    <source>
        <dbReference type="ARBA" id="ARBA00022670"/>
    </source>
</evidence>
<comment type="subcellular location">
    <subcellularLocation>
        <location evidence="1">Secreted</location>
    </subcellularLocation>
</comment>
<dbReference type="PROSITE" id="PS00138">
    <property type="entry name" value="SUBTILASE_SER"/>
    <property type="match status" value="1"/>
</dbReference>
<protein>
    <submittedName>
        <fullName evidence="10">PEPTIDASE S8</fullName>
    </submittedName>
</protein>
<comment type="caution">
    <text evidence="7">Lacks conserved residue(s) required for the propagation of feature annotation.</text>
</comment>
<dbReference type="PANTHER" id="PTHR10795">
    <property type="entry name" value="PROPROTEIN CONVERTASE SUBTILISIN/KEXIN"/>
    <property type="match status" value="1"/>
</dbReference>
<reference evidence="10" key="1">
    <citation type="submission" date="2022-11" db="EMBL/GenBank/DDBJ databases">
        <authorList>
            <person name="Hyden B.L."/>
            <person name="Feng K."/>
            <person name="Yates T."/>
            <person name="Jawdy S."/>
            <person name="Smart L.B."/>
            <person name="Muchero W."/>
        </authorList>
    </citation>
    <scope>NUCLEOTIDE SEQUENCE</scope>
    <source>
        <tissue evidence="10">Shoot tip</tissue>
    </source>
</reference>
<accession>A0A9Q1AH00</accession>
<dbReference type="FunFam" id="2.60.40.2310:FF:000001">
    <property type="entry name" value="Subtilisin-like protease SBT1.5"/>
    <property type="match status" value="1"/>
</dbReference>
<dbReference type="Pfam" id="PF00082">
    <property type="entry name" value="Peptidase_S8"/>
    <property type="match status" value="1"/>
</dbReference>
<dbReference type="InterPro" id="IPR036852">
    <property type="entry name" value="Peptidase_S8/S53_dom_sf"/>
</dbReference>
<feature type="domain" description="Peptidase S8/S53" evidence="8">
    <location>
        <begin position="1"/>
        <end position="92"/>
    </location>
</feature>
<evidence type="ECO:0000259" key="9">
    <source>
        <dbReference type="Pfam" id="PF17766"/>
    </source>
</evidence>
<dbReference type="Pfam" id="PF17766">
    <property type="entry name" value="fn3_6"/>
    <property type="match status" value="1"/>
</dbReference>
<dbReference type="InterPro" id="IPR045051">
    <property type="entry name" value="SBT"/>
</dbReference>
<dbReference type="InterPro" id="IPR000209">
    <property type="entry name" value="Peptidase_S8/S53_dom"/>
</dbReference>
<feature type="domain" description="Subtilisin-like protease fibronectin type-III" evidence="9">
    <location>
        <begin position="142"/>
        <end position="237"/>
    </location>
</feature>
<name>A0A9Q1AH00_SALPP</name>
<gene>
    <name evidence="10" type="ORF">OIU79_021472</name>
</gene>
<evidence type="ECO:0000256" key="1">
    <source>
        <dbReference type="ARBA" id="ARBA00004613"/>
    </source>
</evidence>
<dbReference type="PROSITE" id="PS51892">
    <property type="entry name" value="SUBTILASE"/>
    <property type="match status" value="1"/>
</dbReference>
<keyword evidence="6" id="KW-0720">Serine protease</keyword>
<dbReference type="InterPro" id="IPR041469">
    <property type="entry name" value="Subtilisin-like_FN3"/>
</dbReference>
<evidence type="ECO:0000256" key="5">
    <source>
        <dbReference type="ARBA" id="ARBA00022801"/>
    </source>
</evidence>
<dbReference type="EMBL" id="JAPFFK010000003">
    <property type="protein sequence ID" value="KAJ6770832.1"/>
    <property type="molecule type" value="Genomic_DNA"/>
</dbReference>
<organism evidence="10 11">
    <name type="scientific">Salix purpurea</name>
    <name type="common">Purple osier willow</name>
    <dbReference type="NCBI Taxonomy" id="77065"/>
    <lineage>
        <taxon>Eukaryota</taxon>
        <taxon>Viridiplantae</taxon>
        <taxon>Streptophyta</taxon>
        <taxon>Embryophyta</taxon>
        <taxon>Tracheophyta</taxon>
        <taxon>Spermatophyta</taxon>
        <taxon>Magnoliopsida</taxon>
        <taxon>eudicotyledons</taxon>
        <taxon>Gunneridae</taxon>
        <taxon>Pentapetalae</taxon>
        <taxon>rosids</taxon>
        <taxon>fabids</taxon>
        <taxon>Malpighiales</taxon>
        <taxon>Salicaceae</taxon>
        <taxon>Saliceae</taxon>
        <taxon>Salix</taxon>
    </lineage>
</organism>
<dbReference type="GO" id="GO:0006508">
    <property type="term" value="P:proteolysis"/>
    <property type="evidence" value="ECO:0007669"/>
    <property type="project" value="UniProtKB-KW"/>
</dbReference>
<dbReference type="Gene3D" id="2.60.40.2310">
    <property type="match status" value="1"/>
</dbReference>
<keyword evidence="4" id="KW-0732">Signal</keyword>
<dbReference type="SUPFAM" id="SSF52743">
    <property type="entry name" value="Subtilisin-like"/>
    <property type="match status" value="1"/>
</dbReference>
<evidence type="ECO:0000256" key="6">
    <source>
        <dbReference type="ARBA" id="ARBA00022825"/>
    </source>
</evidence>
<proteinExistence type="inferred from homology"/>
<comment type="similarity">
    <text evidence="2 7">Belongs to the peptidase S8 family.</text>
</comment>
<dbReference type="GO" id="GO:0005576">
    <property type="term" value="C:extracellular region"/>
    <property type="evidence" value="ECO:0007669"/>
    <property type="project" value="UniProtKB-SubCell"/>
</dbReference>
<dbReference type="Gene3D" id="3.40.50.200">
    <property type="entry name" value="Peptidase S8/S53 domain"/>
    <property type="match status" value="1"/>
</dbReference>
<evidence type="ECO:0000313" key="10">
    <source>
        <dbReference type="EMBL" id="KAJ6770832.1"/>
    </source>
</evidence>
<dbReference type="AlphaFoldDB" id="A0A9Q1AH00"/>
<dbReference type="Proteomes" id="UP001151532">
    <property type="component" value="Chromosome 11"/>
</dbReference>
<evidence type="ECO:0000313" key="11">
    <source>
        <dbReference type="Proteomes" id="UP001151532"/>
    </source>
</evidence>
<comment type="caution">
    <text evidence="10">The sequence shown here is derived from an EMBL/GenBank/DDBJ whole genome shotgun (WGS) entry which is preliminary data.</text>
</comment>
<dbReference type="GO" id="GO:0004252">
    <property type="term" value="F:serine-type endopeptidase activity"/>
    <property type="evidence" value="ECO:0007669"/>
    <property type="project" value="InterPro"/>
</dbReference>
<dbReference type="InterPro" id="IPR023828">
    <property type="entry name" value="Peptidase_S8_Ser-AS"/>
</dbReference>
<keyword evidence="3" id="KW-0645">Protease</keyword>
<keyword evidence="11" id="KW-1185">Reference proteome</keyword>